<dbReference type="InterPro" id="IPR013655">
    <property type="entry name" value="PAS_fold_3"/>
</dbReference>
<dbReference type="Gene3D" id="1.10.287.130">
    <property type="match status" value="1"/>
</dbReference>
<dbReference type="InterPro" id="IPR001789">
    <property type="entry name" value="Sig_transdc_resp-reg_receiver"/>
</dbReference>
<comment type="subunit">
    <text evidence="9">At low DSF concentrations, interacts with RpfF.</text>
</comment>
<dbReference type="PRINTS" id="PR00344">
    <property type="entry name" value="BCTRLSENSOR"/>
</dbReference>
<evidence type="ECO:0000313" key="17">
    <source>
        <dbReference type="EMBL" id="ALU44406.1"/>
    </source>
</evidence>
<dbReference type="RefSeq" id="WP_058797408.1">
    <property type="nucleotide sequence ID" value="NZ_CP013611.1"/>
</dbReference>
<dbReference type="Gene3D" id="3.30.450.20">
    <property type="entry name" value="PAS domain"/>
    <property type="match status" value="3"/>
</dbReference>
<feature type="domain" description="Histidine kinase" evidence="13">
    <location>
        <begin position="415"/>
        <end position="636"/>
    </location>
</feature>
<dbReference type="FunFam" id="3.30.565.10:FF:000010">
    <property type="entry name" value="Sensor histidine kinase RcsC"/>
    <property type="match status" value="1"/>
</dbReference>
<keyword evidence="7" id="KW-0067">ATP-binding</keyword>
<feature type="domain" description="Response regulatory" evidence="14">
    <location>
        <begin position="659"/>
        <end position="773"/>
    </location>
</feature>
<dbReference type="SUPFAM" id="SSF47384">
    <property type="entry name" value="Homodimeric domain of signal transducing histidine kinase"/>
    <property type="match status" value="1"/>
</dbReference>
<evidence type="ECO:0000256" key="6">
    <source>
        <dbReference type="ARBA" id="ARBA00022777"/>
    </source>
</evidence>
<evidence type="ECO:0000256" key="4">
    <source>
        <dbReference type="ARBA" id="ARBA00022679"/>
    </source>
</evidence>
<dbReference type="SUPFAM" id="SSF52172">
    <property type="entry name" value="CheY-like"/>
    <property type="match status" value="1"/>
</dbReference>
<dbReference type="KEGG" id="prr:AT705_16560"/>
<evidence type="ECO:0000256" key="3">
    <source>
        <dbReference type="ARBA" id="ARBA00022553"/>
    </source>
</evidence>
<dbReference type="CDD" id="cd00130">
    <property type="entry name" value="PAS"/>
    <property type="match status" value="3"/>
</dbReference>
<feature type="domain" description="PAC" evidence="16">
    <location>
        <begin position="345"/>
        <end position="397"/>
    </location>
</feature>
<dbReference type="SMART" id="SM00387">
    <property type="entry name" value="HATPase_c"/>
    <property type="match status" value="1"/>
</dbReference>
<feature type="domain" description="PAC" evidence="16">
    <location>
        <begin position="217"/>
        <end position="269"/>
    </location>
</feature>
<reference evidence="17 18" key="1">
    <citation type="submission" date="2015-12" db="EMBL/GenBank/DDBJ databases">
        <title>Complete genome sequence of Pseudoalteromonas rubra SCSIO 6842, harboring a conjugative plasmid.</title>
        <authorList>
            <person name="Li B."/>
            <person name="Wang X."/>
        </authorList>
    </citation>
    <scope>NUCLEOTIDE SEQUENCE [LARGE SCALE GENOMIC DNA]</scope>
    <source>
        <strain evidence="17 18">SCSIO 6842</strain>
    </source>
</reference>
<dbReference type="Gene3D" id="3.30.565.10">
    <property type="entry name" value="Histidine kinase-like ATPase, C-terminal domain"/>
    <property type="match status" value="1"/>
</dbReference>
<keyword evidence="12" id="KW-0175">Coiled coil</keyword>
<dbReference type="InterPro" id="IPR011006">
    <property type="entry name" value="CheY-like_superfamily"/>
</dbReference>
<dbReference type="InterPro" id="IPR036890">
    <property type="entry name" value="HATPase_C_sf"/>
</dbReference>
<feature type="coiled-coil region" evidence="12">
    <location>
        <begin position="385"/>
        <end position="415"/>
    </location>
</feature>
<evidence type="ECO:0000256" key="10">
    <source>
        <dbReference type="ARBA" id="ARBA00068150"/>
    </source>
</evidence>
<dbReference type="Pfam" id="PF08447">
    <property type="entry name" value="PAS_3"/>
    <property type="match status" value="1"/>
</dbReference>
<dbReference type="CDD" id="cd17546">
    <property type="entry name" value="REC_hyHK_CKI1_RcsC-like"/>
    <property type="match status" value="1"/>
</dbReference>
<dbReference type="InterPro" id="IPR003661">
    <property type="entry name" value="HisK_dim/P_dom"/>
</dbReference>
<evidence type="ECO:0000256" key="11">
    <source>
        <dbReference type="PROSITE-ProRule" id="PRU00169"/>
    </source>
</evidence>
<sequence length="774" mass="87122">MDEKKAYLLSGQTSSLNLESARYALDKHSLVSVTDLEGVIVYVNDLFCQVSGYSKEEILGKKHNILNSGAQTKAYWKAMHDRVLSGHVWHDEVRNRAKDGHYYWVDTTIVPNFDSNKQVIGFTSIRTDISKQKETIEQLEIAKLQAEAAKFALDQHSLVPMADIDGKISYVNEQFVRVSGYSREELIGRKHSILNSGNQPKSYWQKMHGTVLSGQVWQDEVKNRAKNGQFYWVDTTIVPNYNSKNEVVGFTSIRTDITHQKEHLEQIAIAKQQAEAAKFALDQHSLVSIADIQGNITYVNKQFEKISGYTKEELLGRKHNILNSGNQPKSYWQKMHGTVLAGNVWHDEVKNRAKDGTFYWVDTTIVPNLNTRNEVVGFTSIRTDITQQKENIERLAKAKKEADAANQAKKDFLANMSHEIRTPMNGVYASLQLLSRNEMPFEQRELVNQSLFSCECLLTIINDILDFSKIESGELKIEQITFSMRNTIESVLSDVMPTVNKDKVELTFSYADNLWDTWLGDPVRVKQVILNIVSNAVKFTESGEISIYAAPEEVNNGGSGISVVIKDTGIGMSQQMIDNLFQRFSQADNSTTRKYGGTGLGMSITQSLVAQMGGKLLVASKERVGTEFRVFLPLKKSEERTVVHSNPTLVKCPNLENKTVLVADDNTINRVIIKKALAPSKANVIEVENGELAMDMALKHGPDIVLMDIQMPVMDGITAFRMLRQKSFNAPIVAFTANVLKHDVERYLDEGFSACISKPLDIDAFYKVITTFFE</sequence>
<dbReference type="SMART" id="SM00448">
    <property type="entry name" value="REC"/>
    <property type="match status" value="1"/>
</dbReference>
<dbReference type="Pfam" id="PF02518">
    <property type="entry name" value="HATPase_c"/>
    <property type="match status" value="1"/>
</dbReference>
<evidence type="ECO:0000313" key="18">
    <source>
        <dbReference type="Proteomes" id="UP000069015"/>
    </source>
</evidence>
<feature type="domain" description="PAS" evidence="15">
    <location>
        <begin position="161"/>
        <end position="189"/>
    </location>
</feature>
<dbReference type="GO" id="GO:0000155">
    <property type="term" value="F:phosphorelay sensor kinase activity"/>
    <property type="evidence" value="ECO:0007669"/>
    <property type="project" value="InterPro"/>
</dbReference>
<dbReference type="InterPro" id="IPR000700">
    <property type="entry name" value="PAS-assoc_C"/>
</dbReference>
<dbReference type="PROSITE" id="PS50109">
    <property type="entry name" value="HIS_KIN"/>
    <property type="match status" value="1"/>
</dbReference>
<dbReference type="SMART" id="SM00086">
    <property type="entry name" value="PAC"/>
    <property type="match status" value="3"/>
</dbReference>
<dbReference type="InterPro" id="IPR036097">
    <property type="entry name" value="HisK_dim/P_sf"/>
</dbReference>
<keyword evidence="6" id="KW-0418">Kinase</keyword>
<dbReference type="PROSITE" id="PS50110">
    <property type="entry name" value="RESPONSE_REGULATORY"/>
    <property type="match status" value="1"/>
</dbReference>
<evidence type="ECO:0000256" key="5">
    <source>
        <dbReference type="ARBA" id="ARBA00022741"/>
    </source>
</evidence>
<dbReference type="SMART" id="SM00388">
    <property type="entry name" value="HisKA"/>
    <property type="match status" value="1"/>
</dbReference>
<dbReference type="NCBIfam" id="TIGR00229">
    <property type="entry name" value="sensory_box"/>
    <property type="match status" value="3"/>
</dbReference>
<dbReference type="Pfam" id="PF00512">
    <property type="entry name" value="HisKA"/>
    <property type="match status" value="1"/>
</dbReference>
<evidence type="ECO:0000259" key="15">
    <source>
        <dbReference type="PROSITE" id="PS50112"/>
    </source>
</evidence>
<dbReference type="GO" id="GO:0005524">
    <property type="term" value="F:ATP binding"/>
    <property type="evidence" value="ECO:0007669"/>
    <property type="project" value="UniProtKB-KW"/>
</dbReference>
<dbReference type="PANTHER" id="PTHR45339:SF3">
    <property type="entry name" value="HISTIDINE KINASE"/>
    <property type="match status" value="1"/>
</dbReference>
<evidence type="ECO:0000256" key="8">
    <source>
        <dbReference type="ARBA" id="ARBA00023012"/>
    </source>
</evidence>
<feature type="domain" description="PAS" evidence="15">
    <location>
        <begin position="31"/>
        <end position="61"/>
    </location>
</feature>
<organism evidence="17 18">
    <name type="scientific">Pseudoalteromonas rubra</name>
    <dbReference type="NCBI Taxonomy" id="43658"/>
    <lineage>
        <taxon>Bacteria</taxon>
        <taxon>Pseudomonadati</taxon>
        <taxon>Pseudomonadota</taxon>
        <taxon>Gammaproteobacteria</taxon>
        <taxon>Alteromonadales</taxon>
        <taxon>Pseudoalteromonadaceae</taxon>
        <taxon>Pseudoalteromonas</taxon>
    </lineage>
</organism>
<protein>
    <recommendedName>
        <fullName evidence="10">Sensory/regulatory protein RpfC</fullName>
        <ecNumber evidence="2">2.7.13.3</ecNumber>
    </recommendedName>
</protein>
<dbReference type="InterPro" id="IPR005467">
    <property type="entry name" value="His_kinase_dom"/>
</dbReference>
<dbReference type="Pfam" id="PF13426">
    <property type="entry name" value="PAS_9"/>
    <property type="match status" value="2"/>
</dbReference>
<evidence type="ECO:0000256" key="2">
    <source>
        <dbReference type="ARBA" id="ARBA00012438"/>
    </source>
</evidence>
<dbReference type="CDD" id="cd00082">
    <property type="entry name" value="HisKA"/>
    <property type="match status" value="1"/>
</dbReference>
<accession>A0A0U3I379</accession>
<dbReference type="EC" id="2.7.13.3" evidence="2"/>
<evidence type="ECO:0000259" key="16">
    <source>
        <dbReference type="PROSITE" id="PS50113"/>
    </source>
</evidence>
<dbReference type="PANTHER" id="PTHR45339">
    <property type="entry name" value="HYBRID SIGNAL TRANSDUCTION HISTIDINE KINASE J"/>
    <property type="match status" value="1"/>
</dbReference>
<dbReference type="InterPro" id="IPR003594">
    <property type="entry name" value="HATPase_dom"/>
</dbReference>
<keyword evidence="8" id="KW-0902">Two-component regulatory system</keyword>
<dbReference type="InterPro" id="IPR000014">
    <property type="entry name" value="PAS"/>
</dbReference>
<keyword evidence="4" id="KW-0808">Transferase</keyword>
<feature type="domain" description="PAS" evidence="15">
    <location>
        <begin position="287"/>
        <end position="317"/>
    </location>
</feature>
<dbReference type="CDD" id="cd16922">
    <property type="entry name" value="HATPase_EvgS-ArcB-TorS-like"/>
    <property type="match status" value="1"/>
</dbReference>
<dbReference type="PROSITE" id="PS50112">
    <property type="entry name" value="PAS"/>
    <property type="match status" value="3"/>
</dbReference>
<dbReference type="EMBL" id="CP013611">
    <property type="protein sequence ID" value="ALU44406.1"/>
    <property type="molecule type" value="Genomic_DNA"/>
</dbReference>
<evidence type="ECO:0000256" key="1">
    <source>
        <dbReference type="ARBA" id="ARBA00000085"/>
    </source>
</evidence>
<evidence type="ECO:0000256" key="7">
    <source>
        <dbReference type="ARBA" id="ARBA00022840"/>
    </source>
</evidence>
<dbReference type="Gene3D" id="3.40.50.2300">
    <property type="match status" value="1"/>
</dbReference>
<evidence type="ECO:0000259" key="13">
    <source>
        <dbReference type="PROSITE" id="PS50109"/>
    </source>
</evidence>
<dbReference type="Proteomes" id="UP000069015">
    <property type="component" value="Chromosome 1"/>
</dbReference>
<evidence type="ECO:0000256" key="12">
    <source>
        <dbReference type="SAM" id="Coils"/>
    </source>
</evidence>
<dbReference type="Pfam" id="PF00072">
    <property type="entry name" value="Response_reg"/>
    <property type="match status" value="1"/>
</dbReference>
<proteinExistence type="predicted"/>
<dbReference type="InterPro" id="IPR001610">
    <property type="entry name" value="PAC"/>
</dbReference>
<keyword evidence="3 11" id="KW-0597">Phosphoprotein</keyword>
<dbReference type="SUPFAM" id="SSF55874">
    <property type="entry name" value="ATPase domain of HSP90 chaperone/DNA topoisomerase II/histidine kinase"/>
    <property type="match status" value="1"/>
</dbReference>
<dbReference type="SMART" id="SM00091">
    <property type="entry name" value="PAS"/>
    <property type="match status" value="3"/>
</dbReference>
<feature type="domain" description="PAC" evidence="16">
    <location>
        <begin position="89"/>
        <end position="141"/>
    </location>
</feature>
<name>A0A0U3I379_9GAMM</name>
<keyword evidence="5" id="KW-0547">Nucleotide-binding</keyword>
<dbReference type="SUPFAM" id="SSF55785">
    <property type="entry name" value="PYP-like sensor domain (PAS domain)"/>
    <property type="match status" value="3"/>
</dbReference>
<comment type="catalytic activity">
    <reaction evidence="1">
        <text>ATP + protein L-histidine = ADP + protein N-phospho-L-histidine.</text>
        <dbReference type="EC" id="2.7.13.3"/>
    </reaction>
</comment>
<gene>
    <name evidence="17" type="ORF">AT705_16560</name>
</gene>
<feature type="modified residue" description="4-aspartylphosphate" evidence="11">
    <location>
        <position position="708"/>
    </location>
</feature>
<evidence type="ECO:0000259" key="14">
    <source>
        <dbReference type="PROSITE" id="PS50110"/>
    </source>
</evidence>
<evidence type="ECO:0000256" key="9">
    <source>
        <dbReference type="ARBA" id="ARBA00064003"/>
    </source>
</evidence>
<dbReference type="InterPro" id="IPR035965">
    <property type="entry name" value="PAS-like_dom_sf"/>
</dbReference>
<dbReference type="AlphaFoldDB" id="A0A0U3I379"/>
<dbReference type="PROSITE" id="PS50113">
    <property type="entry name" value="PAC"/>
    <property type="match status" value="3"/>
</dbReference>
<dbReference type="InterPro" id="IPR004358">
    <property type="entry name" value="Sig_transdc_His_kin-like_C"/>
</dbReference>
<dbReference type="FunFam" id="1.10.287.130:FF:000002">
    <property type="entry name" value="Two-component osmosensing histidine kinase"/>
    <property type="match status" value="1"/>
</dbReference>